<dbReference type="EMBL" id="CP031194">
    <property type="protein sequence ID" value="AXG79242.1"/>
    <property type="molecule type" value="Genomic_DNA"/>
</dbReference>
<dbReference type="Proteomes" id="UP000253868">
    <property type="component" value="Chromosome"/>
</dbReference>
<organism evidence="4 5">
    <name type="scientific">Streptomyces paludis</name>
    <dbReference type="NCBI Taxonomy" id="2282738"/>
    <lineage>
        <taxon>Bacteria</taxon>
        <taxon>Bacillati</taxon>
        <taxon>Actinomycetota</taxon>
        <taxon>Actinomycetes</taxon>
        <taxon>Kitasatosporales</taxon>
        <taxon>Streptomycetaceae</taxon>
        <taxon>Streptomyces</taxon>
    </lineage>
</organism>
<dbReference type="SUPFAM" id="SSF56784">
    <property type="entry name" value="HAD-like"/>
    <property type="match status" value="1"/>
</dbReference>
<dbReference type="NCBIfam" id="TIGR01549">
    <property type="entry name" value="HAD-SF-IA-v1"/>
    <property type="match status" value="1"/>
</dbReference>
<evidence type="ECO:0000313" key="5">
    <source>
        <dbReference type="Proteomes" id="UP000253868"/>
    </source>
</evidence>
<dbReference type="PRINTS" id="PR00413">
    <property type="entry name" value="HADHALOGNASE"/>
</dbReference>
<evidence type="ECO:0000256" key="3">
    <source>
        <dbReference type="ARBA" id="ARBA00022842"/>
    </source>
</evidence>
<dbReference type="RefSeq" id="WP_114660575.1">
    <property type="nucleotide sequence ID" value="NZ_CP031194.1"/>
</dbReference>
<dbReference type="InterPro" id="IPR051400">
    <property type="entry name" value="HAD-like_hydrolase"/>
</dbReference>
<keyword evidence="2 4" id="KW-0378">Hydrolase</keyword>
<keyword evidence="3" id="KW-0460">Magnesium</keyword>
<sequence>MRLALFDLDNTLVDRTEAITRWAQEFAAAKSLGPAAVDWLIKTDDDGLLPKPDFFAQARAHFGLPESAAELQLRYERRYPSHMRCPAAVLDGLTALRTAGWRLGVVTNGLTTVQQAVLDHTGLTAHLDGWCISETESIRKPDPEIFHRTATRCGTDFTDAWMIGDSPEADIVGGQNAGVPTIWISRTRTWPGSLQAPDHTTADIGAALELLLALPPSVHR</sequence>
<proteinExistence type="predicted"/>
<evidence type="ECO:0000313" key="4">
    <source>
        <dbReference type="EMBL" id="AXG79242.1"/>
    </source>
</evidence>
<evidence type="ECO:0000256" key="1">
    <source>
        <dbReference type="ARBA" id="ARBA00001946"/>
    </source>
</evidence>
<dbReference type="KEGG" id="spad:DVK44_18020"/>
<dbReference type="OrthoDB" id="3680851at2"/>
<dbReference type="SFLD" id="SFLDS00003">
    <property type="entry name" value="Haloacid_Dehalogenase"/>
    <property type="match status" value="1"/>
</dbReference>
<dbReference type="PANTHER" id="PTHR46470">
    <property type="entry name" value="N-ACYLNEURAMINATE-9-PHOSPHATASE"/>
    <property type="match status" value="1"/>
</dbReference>
<evidence type="ECO:0000256" key="2">
    <source>
        <dbReference type="ARBA" id="ARBA00022801"/>
    </source>
</evidence>
<dbReference type="Gene3D" id="1.10.150.520">
    <property type="match status" value="1"/>
</dbReference>
<comment type="cofactor">
    <cofactor evidence="1">
        <name>Mg(2+)</name>
        <dbReference type="ChEBI" id="CHEBI:18420"/>
    </cofactor>
</comment>
<name>A0A345HRB8_9ACTN</name>
<gene>
    <name evidence="4" type="ORF">DVK44_18020</name>
</gene>
<dbReference type="InterPro" id="IPR023214">
    <property type="entry name" value="HAD_sf"/>
</dbReference>
<accession>A0A345HRB8</accession>
<keyword evidence="5" id="KW-1185">Reference proteome</keyword>
<protein>
    <submittedName>
        <fullName evidence="4">HAD family hydrolase</fullName>
    </submittedName>
</protein>
<dbReference type="Gene3D" id="3.40.50.1000">
    <property type="entry name" value="HAD superfamily/HAD-like"/>
    <property type="match status" value="1"/>
</dbReference>
<dbReference type="GO" id="GO:0016787">
    <property type="term" value="F:hydrolase activity"/>
    <property type="evidence" value="ECO:0007669"/>
    <property type="project" value="UniProtKB-KW"/>
</dbReference>
<dbReference type="InterPro" id="IPR006439">
    <property type="entry name" value="HAD-SF_hydro_IA"/>
</dbReference>
<dbReference type="AlphaFoldDB" id="A0A345HRB8"/>
<dbReference type="Pfam" id="PF00702">
    <property type="entry name" value="Hydrolase"/>
    <property type="match status" value="1"/>
</dbReference>
<dbReference type="GO" id="GO:0044281">
    <property type="term" value="P:small molecule metabolic process"/>
    <property type="evidence" value="ECO:0007669"/>
    <property type="project" value="UniProtKB-ARBA"/>
</dbReference>
<reference evidence="5" key="1">
    <citation type="submission" date="2018-07" db="EMBL/GenBank/DDBJ databases">
        <authorList>
            <person name="Zhao J."/>
        </authorList>
    </citation>
    <scope>NUCLEOTIDE SEQUENCE [LARGE SCALE GENOMIC DNA]</scope>
    <source>
        <strain evidence="5">GSSD-12</strain>
    </source>
</reference>
<dbReference type="InterPro" id="IPR036412">
    <property type="entry name" value="HAD-like_sf"/>
</dbReference>
<dbReference type="SFLD" id="SFLDG01129">
    <property type="entry name" value="C1.5:_HAD__Beta-PGM__Phosphata"/>
    <property type="match status" value="1"/>
</dbReference>